<gene>
    <name evidence="1" type="ORF">EYC82_12885</name>
</gene>
<dbReference type="Gene3D" id="2.160.10.10">
    <property type="entry name" value="Hexapeptide repeat proteins"/>
    <property type="match status" value="1"/>
</dbReference>
<name>A0ABT3T7V6_9GAMM</name>
<dbReference type="PANTHER" id="PTHR13061:SF56">
    <property type="entry name" value="PROTEIN YRDA"/>
    <property type="match status" value="1"/>
</dbReference>
<dbReference type="RefSeq" id="WP_279249953.1">
    <property type="nucleotide sequence ID" value="NZ_SHNO01000001.1"/>
</dbReference>
<dbReference type="EMBL" id="SHNO01000001">
    <property type="protein sequence ID" value="MCX2978255.1"/>
    <property type="molecule type" value="Genomic_DNA"/>
</dbReference>
<organism evidence="1 2">
    <name type="scientific">Candidatus Marimicrobium litorale</name>
    <dbReference type="NCBI Taxonomy" id="2518991"/>
    <lineage>
        <taxon>Bacteria</taxon>
        <taxon>Pseudomonadati</taxon>
        <taxon>Pseudomonadota</taxon>
        <taxon>Gammaproteobacteria</taxon>
        <taxon>Cellvibrionales</taxon>
        <taxon>Halieaceae</taxon>
        <taxon>Marimicrobium</taxon>
    </lineage>
</organism>
<dbReference type="PANTHER" id="PTHR13061">
    <property type="entry name" value="DYNACTIN SUBUNIT P25"/>
    <property type="match status" value="1"/>
</dbReference>
<protein>
    <submittedName>
        <fullName evidence="1">Gamma carbonic anhydrase family protein</fullName>
    </submittedName>
</protein>
<accession>A0ABT3T7V6</accession>
<dbReference type="InterPro" id="IPR001451">
    <property type="entry name" value="Hexapep"/>
</dbReference>
<comment type="caution">
    <text evidence="1">The sequence shown here is derived from an EMBL/GenBank/DDBJ whole genome shotgun (WGS) entry which is preliminary data.</text>
</comment>
<keyword evidence="2" id="KW-1185">Reference proteome</keyword>
<sequence>MRHYRPTSLRSFAGISPTTGQRVLIDPSAVVIGDVTLEDDVSVWPQVAIRGDMHRIFIGARTNVQDGSVLHITHDGPYNPGGWPLHIGCDVTIGHNATLHGCTLGDRVLVGMGATVMDGVTVENEVVIGACALVTPGKTLRSGYLYAGTPAREIRALSEKERAYFTYSANNYLSLKDQHIEELEALPETA</sequence>
<dbReference type="Pfam" id="PF00132">
    <property type="entry name" value="Hexapep"/>
    <property type="match status" value="1"/>
</dbReference>
<dbReference type="InterPro" id="IPR047324">
    <property type="entry name" value="LbH_gamma_CA-like"/>
</dbReference>
<dbReference type="InterPro" id="IPR011004">
    <property type="entry name" value="Trimer_LpxA-like_sf"/>
</dbReference>
<evidence type="ECO:0000313" key="1">
    <source>
        <dbReference type="EMBL" id="MCX2978255.1"/>
    </source>
</evidence>
<dbReference type="CDD" id="cd04645">
    <property type="entry name" value="LbH_gamma_CA_like"/>
    <property type="match status" value="1"/>
</dbReference>
<dbReference type="SUPFAM" id="SSF51161">
    <property type="entry name" value="Trimeric LpxA-like enzymes"/>
    <property type="match status" value="1"/>
</dbReference>
<reference evidence="1" key="1">
    <citation type="submission" date="2019-02" db="EMBL/GenBank/DDBJ databases">
        <authorList>
            <person name="Li S.-H."/>
        </authorList>
    </citation>
    <scope>NUCLEOTIDE SEQUENCE</scope>
    <source>
        <strain evidence="1">IMCC11814</strain>
    </source>
</reference>
<evidence type="ECO:0000313" key="2">
    <source>
        <dbReference type="Proteomes" id="UP001143304"/>
    </source>
</evidence>
<dbReference type="Proteomes" id="UP001143304">
    <property type="component" value="Unassembled WGS sequence"/>
</dbReference>
<proteinExistence type="predicted"/>
<dbReference type="InterPro" id="IPR050484">
    <property type="entry name" value="Transf_Hexapept/Carb_Anhydrase"/>
</dbReference>